<protein>
    <submittedName>
        <fullName evidence="5">Asparaginase</fullName>
    </submittedName>
</protein>
<evidence type="ECO:0000313" key="5">
    <source>
        <dbReference type="EMBL" id="MBR8463764.1"/>
    </source>
</evidence>
<dbReference type="InterPro" id="IPR037152">
    <property type="entry name" value="L-asparaginase_N_sf"/>
</dbReference>
<dbReference type="Proteomes" id="UP000682951">
    <property type="component" value="Unassembled WGS sequence"/>
</dbReference>
<evidence type="ECO:0000256" key="2">
    <source>
        <dbReference type="ARBA" id="ARBA00022801"/>
    </source>
</evidence>
<reference evidence="5 6" key="1">
    <citation type="submission" date="2021-04" db="EMBL/GenBank/DDBJ databases">
        <title>Molecular and phenotypic characterization and identification of bacterial isolates recovered from the Anatolian ground squirrels (Spermophilus xanthoprymnus) and which have the potential to form a new species in the Campylobacter genus.</title>
        <authorList>
            <person name="Aydin F."/>
            <person name="Abay S."/>
            <person name="Kayman T."/>
            <person name="Karakaya E."/>
            <person name="Mustak H.K."/>
            <person name="Mustak I.B."/>
            <person name="Bilgin N."/>
            <person name="Duzler A."/>
            <person name="Sahin O."/>
            <person name="Guran O."/>
            <person name="Saticioglu I.B."/>
        </authorList>
    </citation>
    <scope>NUCLEOTIDE SEQUENCE [LARGE SCALE GENOMIC DNA]</scope>
    <source>
        <strain evidence="6">faydin-G24</strain>
    </source>
</reference>
<evidence type="ECO:0000259" key="4">
    <source>
        <dbReference type="Pfam" id="PF17763"/>
    </source>
</evidence>
<feature type="domain" description="Asparaginase/glutaminase C-terminal" evidence="4">
    <location>
        <begin position="209"/>
        <end position="322"/>
    </location>
</feature>
<dbReference type="PIRSF" id="PIRSF500176">
    <property type="entry name" value="L_ASNase"/>
    <property type="match status" value="1"/>
</dbReference>
<dbReference type="InterPro" id="IPR040919">
    <property type="entry name" value="Asparaginase_C"/>
</dbReference>
<dbReference type="InterPro" id="IPR004550">
    <property type="entry name" value="AsnASE_II"/>
</dbReference>
<dbReference type="PIRSF" id="PIRSF001220">
    <property type="entry name" value="L-ASNase_gatD"/>
    <property type="match status" value="1"/>
</dbReference>
<evidence type="ECO:0000259" key="3">
    <source>
        <dbReference type="Pfam" id="PF00710"/>
    </source>
</evidence>
<evidence type="ECO:0000256" key="1">
    <source>
        <dbReference type="ARBA" id="ARBA00010518"/>
    </source>
</evidence>
<dbReference type="PANTHER" id="PTHR11707:SF28">
    <property type="entry name" value="60 KDA LYSOPHOSPHOLIPASE"/>
    <property type="match status" value="1"/>
</dbReference>
<dbReference type="PRINTS" id="PR00139">
    <property type="entry name" value="ASNGLNASE"/>
</dbReference>
<comment type="similarity">
    <text evidence="1">Belongs to the asparaginase 1 family.</text>
</comment>
<dbReference type="SFLD" id="SFLDS00057">
    <property type="entry name" value="Glutaminase/Asparaginase"/>
    <property type="match status" value="1"/>
</dbReference>
<dbReference type="PROSITE" id="PS51732">
    <property type="entry name" value="ASN_GLN_ASE_3"/>
    <property type="match status" value="1"/>
</dbReference>
<dbReference type="RefSeq" id="WP_212141831.1">
    <property type="nucleotide sequence ID" value="NZ_JAGSSW010000003.1"/>
</dbReference>
<dbReference type="Pfam" id="PF00710">
    <property type="entry name" value="Asparaginase"/>
    <property type="match status" value="1"/>
</dbReference>
<name>A0ABS5HHK7_9BACT</name>
<organism evidence="5 6">
    <name type="scientific">Campylobacter anatolicus</name>
    <dbReference type="NCBI Taxonomy" id="2829105"/>
    <lineage>
        <taxon>Bacteria</taxon>
        <taxon>Pseudomonadati</taxon>
        <taxon>Campylobacterota</taxon>
        <taxon>Epsilonproteobacteria</taxon>
        <taxon>Campylobacterales</taxon>
        <taxon>Campylobacteraceae</taxon>
        <taxon>Campylobacter</taxon>
    </lineage>
</organism>
<accession>A0ABS5HHK7</accession>
<dbReference type="PANTHER" id="PTHR11707">
    <property type="entry name" value="L-ASPARAGINASE"/>
    <property type="match status" value="1"/>
</dbReference>
<dbReference type="InterPro" id="IPR027474">
    <property type="entry name" value="L-asparaginase_N"/>
</dbReference>
<dbReference type="SMART" id="SM00870">
    <property type="entry name" value="Asparaginase"/>
    <property type="match status" value="1"/>
</dbReference>
<dbReference type="Pfam" id="PF17763">
    <property type="entry name" value="Asparaginase_C"/>
    <property type="match status" value="1"/>
</dbReference>
<dbReference type="InterPro" id="IPR036152">
    <property type="entry name" value="Asp/glu_Ase-like_sf"/>
</dbReference>
<proteinExistence type="inferred from homology"/>
<dbReference type="InterPro" id="IPR006034">
    <property type="entry name" value="Asparaginase/glutaminase-like"/>
</dbReference>
<dbReference type="SUPFAM" id="SSF53774">
    <property type="entry name" value="Glutaminase/Asparaginase"/>
    <property type="match status" value="1"/>
</dbReference>
<dbReference type="CDD" id="cd08964">
    <property type="entry name" value="L-asparaginase_II"/>
    <property type="match status" value="1"/>
</dbReference>
<gene>
    <name evidence="5" type="ORF">KDD93_04135</name>
</gene>
<dbReference type="Gene3D" id="3.40.50.1170">
    <property type="entry name" value="L-asparaginase, N-terminal domain"/>
    <property type="match status" value="1"/>
</dbReference>
<feature type="domain" description="L-asparaginase N-terminal" evidence="3">
    <location>
        <begin position="5"/>
        <end position="194"/>
    </location>
</feature>
<dbReference type="InterPro" id="IPR027473">
    <property type="entry name" value="L-asparaginase_C"/>
</dbReference>
<keyword evidence="2" id="KW-0378">Hydrolase</keyword>
<dbReference type="EMBL" id="JAGSSW010000003">
    <property type="protein sequence ID" value="MBR8463764.1"/>
    <property type="molecule type" value="Genomic_DNA"/>
</dbReference>
<dbReference type="Gene3D" id="3.40.50.40">
    <property type="match status" value="1"/>
</dbReference>
<comment type="caution">
    <text evidence="5">The sequence shown here is derived from an EMBL/GenBank/DDBJ whole genome shotgun (WGS) entry which is preliminary data.</text>
</comment>
<evidence type="ECO:0000313" key="6">
    <source>
        <dbReference type="Proteomes" id="UP000682951"/>
    </source>
</evidence>
<keyword evidence="6" id="KW-1185">Reference proteome</keyword>
<sequence length="325" mass="34864">MSKPKISVGALGGTICMSANGGSGGVKPSFSAADLIGAVPVLTNMAEFNARTILAIPSGSIKIKDLIEVYNWAKAQVAQGAIGVIITQGTDTLEESAFFLNLIWDEPNPLVITGAMRNPDNISSDGAGNIYASVLTVLNEQSRNRGVLVVLNDTVHSAKWAHKSDTFSLQTFVSVNGGIQGIIAENDIHYISAPIERTIYKVPKDKIAKVAIIESYLENEGEMIKFIQNSDFEGMVISGFGAGHVSYDMMDEIKKFTKPIVIASRTSSGRCAVKTYGYKGSEIELQECGCVMSGWLSSLKARLLLIVLLSSGASRDAIKQEFAKF</sequence>